<dbReference type="AlphaFoldDB" id="A0A1R3K2H7"/>
<protein>
    <submittedName>
        <fullName evidence="1">Uncharacterized protein</fullName>
    </submittedName>
</protein>
<evidence type="ECO:0000313" key="1">
    <source>
        <dbReference type="EMBL" id="OMP01300.1"/>
    </source>
</evidence>
<reference evidence="1 2" key="1">
    <citation type="submission" date="2013-09" db="EMBL/GenBank/DDBJ databases">
        <title>Corchorus capsularis genome sequencing.</title>
        <authorList>
            <person name="Alam M."/>
            <person name="Haque M.S."/>
            <person name="Islam M.S."/>
            <person name="Emdad E.M."/>
            <person name="Islam M.M."/>
            <person name="Ahmed B."/>
            <person name="Halim A."/>
            <person name="Hossen Q.M.M."/>
            <person name="Hossain M.Z."/>
            <person name="Ahmed R."/>
            <person name="Khan M.M."/>
            <person name="Islam R."/>
            <person name="Rashid M.M."/>
            <person name="Khan S.A."/>
            <person name="Rahman M.S."/>
            <person name="Alam M."/>
        </authorList>
    </citation>
    <scope>NUCLEOTIDE SEQUENCE [LARGE SCALE GENOMIC DNA]</scope>
    <source>
        <strain evidence="2">cv. CVL-1</strain>
        <tissue evidence="1">Whole seedling</tissue>
    </source>
</reference>
<dbReference type="Proteomes" id="UP000188268">
    <property type="component" value="Unassembled WGS sequence"/>
</dbReference>
<accession>A0A1R3K2H7</accession>
<dbReference type="Gramene" id="OMP01300">
    <property type="protein sequence ID" value="OMP01300"/>
    <property type="gene ID" value="CCACVL1_03124"/>
</dbReference>
<keyword evidence="2" id="KW-1185">Reference proteome</keyword>
<name>A0A1R3K2H7_COCAP</name>
<dbReference type="EMBL" id="AWWV01006460">
    <property type="protein sequence ID" value="OMP01300.1"/>
    <property type="molecule type" value="Genomic_DNA"/>
</dbReference>
<comment type="caution">
    <text evidence="1">The sequence shown here is derived from an EMBL/GenBank/DDBJ whole genome shotgun (WGS) entry which is preliminary data.</text>
</comment>
<gene>
    <name evidence="1" type="ORF">CCACVL1_03124</name>
</gene>
<sequence>MAMVVRKRRRVKEVVFDRPSC</sequence>
<proteinExistence type="predicted"/>
<organism evidence="1 2">
    <name type="scientific">Corchorus capsularis</name>
    <name type="common">Jute</name>
    <dbReference type="NCBI Taxonomy" id="210143"/>
    <lineage>
        <taxon>Eukaryota</taxon>
        <taxon>Viridiplantae</taxon>
        <taxon>Streptophyta</taxon>
        <taxon>Embryophyta</taxon>
        <taxon>Tracheophyta</taxon>
        <taxon>Spermatophyta</taxon>
        <taxon>Magnoliopsida</taxon>
        <taxon>eudicotyledons</taxon>
        <taxon>Gunneridae</taxon>
        <taxon>Pentapetalae</taxon>
        <taxon>rosids</taxon>
        <taxon>malvids</taxon>
        <taxon>Malvales</taxon>
        <taxon>Malvaceae</taxon>
        <taxon>Grewioideae</taxon>
        <taxon>Apeibeae</taxon>
        <taxon>Corchorus</taxon>
    </lineage>
</organism>
<evidence type="ECO:0000313" key="2">
    <source>
        <dbReference type="Proteomes" id="UP000188268"/>
    </source>
</evidence>